<dbReference type="InterPro" id="IPR008942">
    <property type="entry name" value="ENTH_VHS"/>
</dbReference>
<evidence type="ECO:0000256" key="5">
    <source>
        <dbReference type="ARBA" id="ARBA00023136"/>
    </source>
</evidence>
<dbReference type="GO" id="GO:0043328">
    <property type="term" value="P:protein transport to vacuole involved in ubiquitin-dependent protein catabolic process via the multivesicular body sorting pathway"/>
    <property type="evidence" value="ECO:0007669"/>
    <property type="project" value="InterPro"/>
</dbReference>
<evidence type="ECO:0000256" key="4">
    <source>
        <dbReference type="ARBA" id="ARBA00022927"/>
    </source>
</evidence>
<dbReference type="PANTHER" id="PTHR46646:SF5">
    <property type="entry name" value="TOM1-LIKE PROTEIN 2"/>
    <property type="match status" value="1"/>
</dbReference>
<dbReference type="Gene3D" id="1.25.40.90">
    <property type="match status" value="1"/>
</dbReference>
<dbReference type="GO" id="GO:0005737">
    <property type="term" value="C:cytoplasm"/>
    <property type="evidence" value="ECO:0007669"/>
    <property type="project" value="UniProtKB-ARBA"/>
</dbReference>
<feature type="domain" description="GAT" evidence="8">
    <location>
        <begin position="341"/>
        <end position="428"/>
    </location>
</feature>
<keyword evidence="5" id="KW-0472">Membrane</keyword>
<keyword evidence="3" id="KW-0813">Transport</keyword>
<dbReference type="InterPro" id="IPR041588">
    <property type="entry name" value="Integrase_H2C2"/>
</dbReference>
<dbReference type="InterPro" id="IPR038425">
    <property type="entry name" value="GAT_sf"/>
</dbReference>
<dbReference type="Gene3D" id="1.20.58.160">
    <property type="match status" value="1"/>
</dbReference>
<evidence type="ECO:0000256" key="1">
    <source>
        <dbReference type="ARBA" id="ARBA00004170"/>
    </source>
</evidence>
<dbReference type="Pfam" id="PF00790">
    <property type="entry name" value="VHS"/>
    <property type="match status" value="1"/>
</dbReference>
<dbReference type="InterPro" id="IPR004152">
    <property type="entry name" value="GAT_dom"/>
</dbReference>
<dbReference type="SMART" id="SM00288">
    <property type="entry name" value="VHS"/>
    <property type="match status" value="1"/>
</dbReference>
<evidence type="ECO:0000256" key="2">
    <source>
        <dbReference type="ARBA" id="ARBA00007708"/>
    </source>
</evidence>
<dbReference type="PANTHER" id="PTHR46646">
    <property type="entry name" value="TOM1-LIKE PROTEIN 1"/>
    <property type="match status" value="1"/>
</dbReference>
<dbReference type="SUPFAM" id="SSF48464">
    <property type="entry name" value="ENTH/VHS domain"/>
    <property type="match status" value="1"/>
</dbReference>
<reference evidence="10" key="1">
    <citation type="journal article" date="2019" name="Plant Biotechnol. J.">
        <title>Genome sequencing of the Australian wild diploid species Gossypium australe highlights disease resistance and delayed gland morphogenesis.</title>
        <authorList>
            <person name="Cai Y."/>
            <person name="Cai X."/>
            <person name="Wang Q."/>
            <person name="Wang P."/>
            <person name="Zhang Y."/>
            <person name="Cai C."/>
            <person name="Xu Y."/>
            <person name="Wang K."/>
            <person name="Zhou Z."/>
            <person name="Wang C."/>
            <person name="Geng S."/>
            <person name="Li B."/>
            <person name="Dong Q."/>
            <person name="Hou Y."/>
            <person name="Wang H."/>
            <person name="Ai P."/>
            <person name="Liu Z."/>
            <person name="Yi F."/>
            <person name="Sun M."/>
            <person name="An G."/>
            <person name="Cheng J."/>
            <person name="Zhang Y."/>
            <person name="Shi Q."/>
            <person name="Xie Y."/>
            <person name="Shi X."/>
            <person name="Chang Y."/>
            <person name="Huang F."/>
            <person name="Chen Y."/>
            <person name="Hong S."/>
            <person name="Mi L."/>
            <person name="Sun Q."/>
            <person name="Zhang L."/>
            <person name="Zhou B."/>
            <person name="Peng R."/>
            <person name="Zhang X."/>
            <person name="Liu F."/>
        </authorList>
    </citation>
    <scope>NUCLEOTIDE SEQUENCE [LARGE SCALE GENOMIC DNA]</scope>
    <source>
        <strain evidence="10">cv. PA1801</strain>
    </source>
</reference>
<evidence type="ECO:0000313" key="9">
    <source>
        <dbReference type="EMBL" id="KAA3458714.1"/>
    </source>
</evidence>
<proteinExistence type="inferred from homology"/>
<dbReference type="GO" id="GO:0035091">
    <property type="term" value="F:phosphatidylinositol binding"/>
    <property type="evidence" value="ECO:0007669"/>
    <property type="project" value="InterPro"/>
</dbReference>
<dbReference type="AlphaFoldDB" id="A0A5B6UQM0"/>
<dbReference type="InterPro" id="IPR002014">
    <property type="entry name" value="VHS_dom"/>
</dbReference>
<evidence type="ECO:0000259" key="7">
    <source>
        <dbReference type="PROSITE" id="PS50179"/>
    </source>
</evidence>
<protein>
    <submittedName>
        <fullName evidence="9">Target of Myb protein 1-like</fullName>
    </submittedName>
</protein>
<dbReference type="CDD" id="cd03561">
    <property type="entry name" value="VHS"/>
    <property type="match status" value="1"/>
</dbReference>
<dbReference type="OrthoDB" id="2018246at2759"/>
<dbReference type="Proteomes" id="UP000325315">
    <property type="component" value="Unassembled WGS sequence"/>
</dbReference>
<keyword evidence="4" id="KW-0653">Protein transport</keyword>
<evidence type="ECO:0000256" key="3">
    <source>
        <dbReference type="ARBA" id="ARBA00022448"/>
    </source>
</evidence>
<dbReference type="PROSITE" id="PS50179">
    <property type="entry name" value="VHS"/>
    <property type="match status" value="1"/>
</dbReference>
<organism evidence="9 10">
    <name type="scientific">Gossypium australe</name>
    <dbReference type="NCBI Taxonomy" id="47621"/>
    <lineage>
        <taxon>Eukaryota</taxon>
        <taxon>Viridiplantae</taxon>
        <taxon>Streptophyta</taxon>
        <taxon>Embryophyta</taxon>
        <taxon>Tracheophyta</taxon>
        <taxon>Spermatophyta</taxon>
        <taxon>Magnoliopsida</taxon>
        <taxon>eudicotyledons</taxon>
        <taxon>Gunneridae</taxon>
        <taxon>Pentapetalae</taxon>
        <taxon>rosids</taxon>
        <taxon>malvids</taxon>
        <taxon>Malvales</taxon>
        <taxon>Malvaceae</taxon>
        <taxon>Malvoideae</taxon>
        <taxon>Gossypium</taxon>
    </lineage>
</organism>
<dbReference type="InterPro" id="IPR044836">
    <property type="entry name" value="TOL_plant"/>
</dbReference>
<comment type="subcellular location">
    <subcellularLocation>
        <location evidence="1">Membrane</location>
        <topology evidence="1">Peripheral membrane protein</topology>
    </subcellularLocation>
</comment>
<feature type="region of interest" description="Disordered" evidence="6">
    <location>
        <begin position="425"/>
        <end position="466"/>
    </location>
</feature>
<evidence type="ECO:0000256" key="6">
    <source>
        <dbReference type="SAM" id="MobiDB-lite"/>
    </source>
</evidence>
<evidence type="ECO:0000313" key="10">
    <source>
        <dbReference type="Proteomes" id="UP000325315"/>
    </source>
</evidence>
<dbReference type="PROSITE" id="PS50909">
    <property type="entry name" value="GAT"/>
    <property type="match status" value="1"/>
</dbReference>
<feature type="domain" description="VHS" evidence="7">
    <location>
        <begin position="170"/>
        <end position="297"/>
    </location>
</feature>
<name>A0A5B6UQM0_9ROSI</name>
<dbReference type="GO" id="GO:0043130">
    <property type="term" value="F:ubiquitin binding"/>
    <property type="evidence" value="ECO:0007669"/>
    <property type="project" value="InterPro"/>
</dbReference>
<accession>A0A5B6UQM0</accession>
<dbReference type="EMBL" id="SMMG02000010">
    <property type="protein sequence ID" value="KAA3458714.1"/>
    <property type="molecule type" value="Genomic_DNA"/>
</dbReference>
<comment type="caution">
    <text evidence="9">The sequence shown here is derived from an EMBL/GenBank/DDBJ whole genome shotgun (WGS) entry which is preliminary data.</text>
</comment>
<dbReference type="SUPFAM" id="SSF89009">
    <property type="entry name" value="GAT-like domain"/>
    <property type="match status" value="1"/>
</dbReference>
<dbReference type="Pfam" id="PF03127">
    <property type="entry name" value="GAT"/>
    <property type="match status" value="1"/>
</dbReference>
<gene>
    <name evidence="9" type="ORF">EPI10_013294</name>
</gene>
<evidence type="ECO:0000259" key="8">
    <source>
        <dbReference type="PROSITE" id="PS50909"/>
    </source>
</evidence>
<dbReference type="GO" id="GO:0016020">
    <property type="term" value="C:membrane"/>
    <property type="evidence" value="ECO:0007669"/>
    <property type="project" value="UniProtKB-SubCell"/>
</dbReference>
<keyword evidence="10" id="KW-1185">Reference proteome</keyword>
<comment type="similarity">
    <text evidence="2">Belongs to the TOM1 family.</text>
</comment>
<feature type="compositionally biased region" description="Polar residues" evidence="6">
    <location>
        <begin position="431"/>
        <end position="466"/>
    </location>
</feature>
<dbReference type="Pfam" id="PF17921">
    <property type="entry name" value="Integrase_H2C2"/>
    <property type="match status" value="1"/>
</dbReference>
<sequence length="466" mass="52213">MVGDNINLRRDLFGYFHGGAIGGHLGIHATRHRLIGLLYWKGLSRDVGKVAYKLSLPEGSRIHFTFHVFQLKKHIGKTSSHFGLPLVETDGAFLKRKRDARGEGEGEEFSLNWRFDLTSEENKEKMEKIKLIQWGEKLKTSGAQISKLFSGKMKEILQGPTPESKMVDQATFETLEEANWGMNMRICSMINSEELNGTEIVRAIKSKISGKNVASQRLGLELLEACTMNCAQVASKLVSEKVLEEMVKMIENPVTHHGERKSALQLIRAWGQSEDLAYLPVFRQTYLNLEESSHQPVDNGNSPHLHHTLSYIGEPLAPSENHPINGTGLHGSDFTCNYGRLSLEHKKELFKVTRNSLEVLSSMLSKETQPKPTKDKLTESMLEMCKQSQLVILMIIESTTDDDGILFEALNLNDELQQVISKFEELEAGSKSRTQPKGNSRTKTSTSPSINNQRKMSASANDAESC</sequence>